<dbReference type="Proteomes" id="UP001597641">
    <property type="component" value="Unassembled WGS sequence"/>
</dbReference>
<comment type="caution">
    <text evidence="1">The sequence shown here is derived from an EMBL/GenBank/DDBJ whole genome shotgun (WGS) entry which is preliminary data.</text>
</comment>
<dbReference type="RefSeq" id="WP_377485353.1">
    <property type="nucleotide sequence ID" value="NZ_JBHUOX010000009.1"/>
</dbReference>
<evidence type="ECO:0000313" key="2">
    <source>
        <dbReference type="Proteomes" id="UP001597641"/>
    </source>
</evidence>
<evidence type="ECO:0000313" key="1">
    <source>
        <dbReference type="EMBL" id="MFD3001370.1"/>
    </source>
</evidence>
<proteinExistence type="predicted"/>
<reference evidence="2" key="1">
    <citation type="journal article" date="2019" name="Int. J. Syst. Evol. Microbiol.">
        <title>The Global Catalogue of Microorganisms (GCM) 10K type strain sequencing project: providing services to taxonomists for standard genome sequencing and annotation.</title>
        <authorList>
            <consortium name="The Broad Institute Genomics Platform"/>
            <consortium name="The Broad Institute Genome Sequencing Center for Infectious Disease"/>
            <person name="Wu L."/>
            <person name="Ma J."/>
        </authorList>
    </citation>
    <scope>NUCLEOTIDE SEQUENCE [LARGE SCALE GENOMIC DNA]</scope>
    <source>
        <strain evidence="2">KCTC 23984</strain>
    </source>
</reference>
<keyword evidence="2" id="KW-1185">Reference proteome</keyword>
<dbReference type="EMBL" id="JBHUOX010000009">
    <property type="protein sequence ID" value="MFD3001370.1"/>
    <property type="molecule type" value="Genomic_DNA"/>
</dbReference>
<organism evidence="1 2">
    <name type="scientific">Pontibacter toksunensis</name>
    <dbReference type="NCBI Taxonomy" id="1332631"/>
    <lineage>
        <taxon>Bacteria</taxon>
        <taxon>Pseudomonadati</taxon>
        <taxon>Bacteroidota</taxon>
        <taxon>Cytophagia</taxon>
        <taxon>Cytophagales</taxon>
        <taxon>Hymenobacteraceae</taxon>
        <taxon>Pontibacter</taxon>
    </lineage>
</organism>
<accession>A0ABW6BU98</accession>
<sequence length="151" mass="17536">MREATALVQVYSDENGKIECDREHRLVQLYWSTHCNGQPLRSLLLEALRHATSSQLTAWLCDMRKLHYMEMADQNWLINELFPSFSRRHRHRVAFVVNINNYELMSSIQTKSIVLHTPALARVIAMDVFLAKGEARHWLLSQTPSDNAPSF</sequence>
<gene>
    <name evidence="1" type="ORF">ACFS7Z_13430</name>
</gene>
<evidence type="ECO:0008006" key="3">
    <source>
        <dbReference type="Google" id="ProtNLM"/>
    </source>
</evidence>
<protein>
    <recommendedName>
        <fullName evidence="3">STAS/SEC14 domain-containing protein</fullName>
    </recommendedName>
</protein>
<name>A0ABW6BU98_9BACT</name>